<name>A0A9Q0DQB6_9TELE</name>
<dbReference type="PANTHER" id="PTHR10265:SF45">
    <property type="entry name" value="DACAPO"/>
    <property type="match status" value="1"/>
</dbReference>
<comment type="subcellular location">
    <subcellularLocation>
        <location evidence="1">Nucleus</location>
    </subcellularLocation>
</comment>
<dbReference type="Proteomes" id="UP001148018">
    <property type="component" value="Unassembled WGS sequence"/>
</dbReference>
<evidence type="ECO:0000259" key="6">
    <source>
        <dbReference type="Pfam" id="PF02234"/>
    </source>
</evidence>
<accession>A0A9Q0DQB6</accession>
<comment type="similarity">
    <text evidence="2">Belongs to the CDI family.</text>
</comment>
<feature type="domain" description="Cyclin-dependent kinase inhibitor" evidence="6">
    <location>
        <begin position="21"/>
        <end position="67"/>
    </location>
</feature>
<evidence type="ECO:0000256" key="1">
    <source>
        <dbReference type="ARBA" id="ARBA00004123"/>
    </source>
</evidence>
<dbReference type="OrthoDB" id="6373236at2759"/>
<dbReference type="InterPro" id="IPR003175">
    <property type="entry name" value="CDI_dom"/>
</dbReference>
<evidence type="ECO:0000256" key="5">
    <source>
        <dbReference type="ARBA" id="ARBA00023306"/>
    </source>
</evidence>
<evidence type="ECO:0000313" key="7">
    <source>
        <dbReference type="EMBL" id="KAJ3593704.1"/>
    </source>
</evidence>
<evidence type="ECO:0000313" key="8">
    <source>
        <dbReference type="Proteomes" id="UP001148018"/>
    </source>
</evidence>
<evidence type="ECO:0000256" key="3">
    <source>
        <dbReference type="ARBA" id="ARBA00023013"/>
    </source>
</evidence>
<comment type="caution">
    <text evidence="7">The sequence shown here is derived from an EMBL/GenBank/DDBJ whole genome shotgun (WGS) entry which is preliminary data.</text>
</comment>
<dbReference type="EMBL" id="JANIIK010000112">
    <property type="protein sequence ID" value="KAJ3593704.1"/>
    <property type="molecule type" value="Genomic_DNA"/>
</dbReference>
<gene>
    <name evidence="7" type="ORF">NHX12_006038</name>
</gene>
<sequence>MTRTMEGPITTPHLGGVCRKLFGPVDHDQLSRDLSRQLEDMAEQDRRRWNFSFETNEPLPGKYQWETIPSDRSACFYQESTCGAGKDAATEDTTVQSRLEEEDGETKACLAETNRENCSSVSNTLKYPCETTPVRRKRTSAHMTAPQNNTHITDFFVKRRRSADTRPLSSLSFPSEQALCKGLR</sequence>
<dbReference type="InterPro" id="IPR044898">
    <property type="entry name" value="CDI_dom_sf"/>
</dbReference>
<protein>
    <recommendedName>
        <fullName evidence="6">Cyclin-dependent kinase inhibitor domain-containing protein</fullName>
    </recommendedName>
</protein>
<keyword evidence="5" id="KW-0131">Cell cycle</keyword>
<keyword evidence="4" id="KW-0539">Nucleus</keyword>
<dbReference type="GO" id="GO:0004861">
    <property type="term" value="F:cyclin-dependent protein serine/threonine kinase inhibitor activity"/>
    <property type="evidence" value="ECO:0007669"/>
    <property type="project" value="InterPro"/>
</dbReference>
<dbReference type="Gene3D" id="4.10.365.10">
    <property type="entry name" value="p27"/>
    <property type="match status" value="1"/>
</dbReference>
<evidence type="ECO:0000256" key="4">
    <source>
        <dbReference type="ARBA" id="ARBA00023242"/>
    </source>
</evidence>
<dbReference type="GO" id="GO:0005634">
    <property type="term" value="C:nucleus"/>
    <property type="evidence" value="ECO:0007669"/>
    <property type="project" value="UniProtKB-SubCell"/>
</dbReference>
<dbReference type="PANTHER" id="PTHR10265">
    <property type="entry name" value="CYCLIN-DEPENDENT KINASE INHIBITOR 1"/>
    <property type="match status" value="1"/>
</dbReference>
<organism evidence="7 8">
    <name type="scientific">Muraenolepis orangiensis</name>
    <name type="common">Patagonian moray cod</name>
    <dbReference type="NCBI Taxonomy" id="630683"/>
    <lineage>
        <taxon>Eukaryota</taxon>
        <taxon>Metazoa</taxon>
        <taxon>Chordata</taxon>
        <taxon>Craniata</taxon>
        <taxon>Vertebrata</taxon>
        <taxon>Euteleostomi</taxon>
        <taxon>Actinopterygii</taxon>
        <taxon>Neopterygii</taxon>
        <taxon>Teleostei</taxon>
        <taxon>Neoteleostei</taxon>
        <taxon>Acanthomorphata</taxon>
        <taxon>Zeiogadaria</taxon>
        <taxon>Gadariae</taxon>
        <taxon>Gadiformes</taxon>
        <taxon>Muraenolepidoidei</taxon>
        <taxon>Muraenolepididae</taxon>
        <taxon>Muraenolepis</taxon>
    </lineage>
</organism>
<dbReference type="GO" id="GO:0051726">
    <property type="term" value="P:regulation of cell cycle"/>
    <property type="evidence" value="ECO:0007669"/>
    <property type="project" value="InterPro"/>
</dbReference>
<reference evidence="7" key="1">
    <citation type="submission" date="2022-07" db="EMBL/GenBank/DDBJ databases">
        <title>Chromosome-level genome of Muraenolepis orangiensis.</title>
        <authorList>
            <person name="Kim J."/>
        </authorList>
    </citation>
    <scope>NUCLEOTIDE SEQUENCE</scope>
    <source>
        <strain evidence="7">KU_S4_2022</strain>
        <tissue evidence="7">Muscle</tissue>
    </source>
</reference>
<dbReference type="Pfam" id="PF02234">
    <property type="entry name" value="CDI"/>
    <property type="match status" value="1"/>
</dbReference>
<keyword evidence="3" id="KW-0649">Protein kinase inhibitor</keyword>
<keyword evidence="8" id="KW-1185">Reference proteome</keyword>
<proteinExistence type="inferred from homology"/>
<evidence type="ECO:0000256" key="2">
    <source>
        <dbReference type="ARBA" id="ARBA00006726"/>
    </source>
</evidence>
<dbReference type="AlphaFoldDB" id="A0A9Q0DQB6"/>